<dbReference type="GO" id="GO:0010494">
    <property type="term" value="C:cytoplasmic stress granule"/>
    <property type="evidence" value="ECO:0007669"/>
    <property type="project" value="TreeGrafter"/>
</dbReference>
<gene>
    <name evidence="3" type="ORF">GP486_007352</name>
</gene>
<dbReference type="EMBL" id="JAGHQM010002027">
    <property type="protein sequence ID" value="KAH0551433.1"/>
    <property type="molecule type" value="Genomic_DNA"/>
</dbReference>
<feature type="region of interest" description="Disordered" evidence="1">
    <location>
        <begin position="939"/>
        <end position="1002"/>
    </location>
</feature>
<feature type="compositionally biased region" description="Polar residues" evidence="1">
    <location>
        <begin position="442"/>
        <end position="454"/>
    </location>
</feature>
<feature type="compositionally biased region" description="Polar residues" evidence="1">
    <location>
        <begin position="304"/>
        <end position="327"/>
    </location>
</feature>
<dbReference type="InterPro" id="IPR009604">
    <property type="entry name" value="LsmAD_domain"/>
</dbReference>
<feature type="compositionally biased region" description="Polar residues" evidence="1">
    <location>
        <begin position="232"/>
        <end position="244"/>
    </location>
</feature>
<name>A0A9P8IFX6_9PEZI</name>
<feature type="compositionally biased region" description="Polar residues" evidence="1">
    <location>
        <begin position="562"/>
        <end position="579"/>
    </location>
</feature>
<feature type="region of interest" description="Disordered" evidence="1">
    <location>
        <begin position="594"/>
        <end position="678"/>
    </location>
</feature>
<feature type="region of interest" description="Disordered" evidence="1">
    <location>
        <begin position="553"/>
        <end position="579"/>
    </location>
</feature>
<dbReference type="AlphaFoldDB" id="A0A9P8IFX6"/>
<dbReference type="SMART" id="SM01272">
    <property type="entry name" value="LsmAD"/>
    <property type="match status" value="1"/>
</dbReference>
<feature type="region of interest" description="Disordered" evidence="1">
    <location>
        <begin position="1"/>
        <end position="23"/>
    </location>
</feature>
<feature type="region of interest" description="Disordered" evidence="1">
    <location>
        <begin position="735"/>
        <end position="762"/>
    </location>
</feature>
<accession>A0A9P8IFX6</accession>
<organism evidence="3 4">
    <name type="scientific">Trichoglossum hirsutum</name>
    <dbReference type="NCBI Taxonomy" id="265104"/>
    <lineage>
        <taxon>Eukaryota</taxon>
        <taxon>Fungi</taxon>
        <taxon>Dikarya</taxon>
        <taxon>Ascomycota</taxon>
        <taxon>Pezizomycotina</taxon>
        <taxon>Geoglossomycetes</taxon>
        <taxon>Geoglossales</taxon>
        <taxon>Geoglossaceae</taxon>
        <taxon>Trichoglossum</taxon>
    </lineage>
</organism>
<evidence type="ECO:0000313" key="3">
    <source>
        <dbReference type="EMBL" id="KAH0551433.1"/>
    </source>
</evidence>
<sequence>MVKHIKSVSGSEQSNGVKDSSPSYIGTGAEHVMIFEIRDVVDLSVEAVVFNDVASRPQNGASATFRIDADISGGTATRQRDLQPWVSGEGADVDLSLEGTTKNKSPGRSTEWDQFETNERLYGVKSDYDENIYTTAIDRTSPLYPQRLANAERIAREIENSSAMNSHVAEERGHMVDDSGMDEEDRYSGVQRKTSNFPPLQSGQPNKYTPPARRPPTGQPTVPGAPVDPAIISSQLARPETTASRAPLEKPTSQASRQKTPPPSQVEQMRAVSASTAQRPTVQPTESTMLSSKTVPTIKGPTEPTHSQSPSVGTNDNSPKSKTTVSGTGVGNVENEVRDAFRQFANQEKMRFQERRRNQAKHDKDIKLNDLMKFSQNFKLNTPVPRDLIPILAKDKNKQEEIMERARKAAEEKSQNNNNNNSNSNNNNNNNNNNNINNSNSTVNGKPTASIAEQRTQRPLAAPKYDAGGSPAHALPNRQNFTQSKPGYPQQGPYNAQSMRPDRSLQGQAIPVHTGRSGPGLSHRLVNIQLQNKAGAPSPSVPSPVPIQEPRLPPTGPAISTADLNSAHKSSGIPTPTSALSTKFNAKALEFRPMSFTPTGNSTSAASSPRPINPTPPASRVSTPPNFFGAKKPLPASERPSINDYFNPIKRARREADSAKEDDKSPDRRGAPSWVIKPAYKTPPTWDVAEENKDKSYTEMFDKVTFSTQPISSPQPSHINPQLPHQHQLPFHLQHGGQGVPPPQVPPQTQHHLHAQPHHHPVGPAPHYDDHRIHVSSPPSVLPSPHLQNANLAYPSPMARGAQLMYGQHVPQYAIGPNGPQMAHFGQYPGVPQFVPQQGGQVSATMMAHGPSGGPFMIPHVPLGQMYPPGQVHTYAQHGPPPPPGSTGYPSPGRGAAPIMMHQGSQQGQPPQVMMIGMSPGQHVQPIYAPQPAQIPIIQRGYPHPQQPQFGSSPHQSHQYQPRGGPGGGNYGAPPPSGPHVATQQPPTQPQSHQPDGGEDGK</sequence>
<feature type="region of interest" description="Disordered" evidence="1">
    <location>
        <begin position="869"/>
        <end position="918"/>
    </location>
</feature>
<reference evidence="3" key="1">
    <citation type="submission" date="2021-03" db="EMBL/GenBank/DDBJ databases">
        <title>Comparative genomics and phylogenomic investigation of the class Geoglossomycetes provide insights into ecological specialization and systematics.</title>
        <authorList>
            <person name="Melie T."/>
            <person name="Pirro S."/>
            <person name="Miller A.N."/>
            <person name="Quandt A."/>
        </authorList>
    </citation>
    <scope>NUCLEOTIDE SEQUENCE</scope>
    <source>
        <strain evidence="3">CAQ_001_2017</strain>
    </source>
</reference>
<protein>
    <recommendedName>
        <fullName evidence="2">LsmAD domain-containing protein</fullName>
    </recommendedName>
</protein>
<feature type="compositionally biased region" description="Low complexity" evidence="1">
    <location>
        <begin position="979"/>
        <end position="995"/>
    </location>
</feature>
<feature type="compositionally biased region" description="Polar residues" evidence="1">
    <location>
        <begin position="273"/>
        <end position="295"/>
    </location>
</feature>
<comment type="caution">
    <text evidence="3">The sequence shown here is derived from an EMBL/GenBank/DDBJ whole genome shotgun (WGS) entry which is preliminary data.</text>
</comment>
<feature type="compositionally biased region" description="Low complexity" evidence="1">
    <location>
        <begin position="886"/>
        <end position="895"/>
    </location>
</feature>
<feature type="compositionally biased region" description="Polar residues" evidence="1">
    <location>
        <begin position="947"/>
        <end position="960"/>
    </location>
</feature>
<feature type="region of interest" description="Disordered" evidence="1">
    <location>
        <begin position="399"/>
        <end position="502"/>
    </location>
</feature>
<dbReference type="PANTHER" id="PTHR12854">
    <property type="entry name" value="ATAXIN 2-RELATED"/>
    <property type="match status" value="1"/>
</dbReference>
<dbReference type="Pfam" id="PF06741">
    <property type="entry name" value="LsmAD"/>
    <property type="match status" value="1"/>
</dbReference>
<feature type="compositionally biased region" description="Basic and acidic residues" evidence="1">
    <location>
        <begin position="399"/>
        <end position="414"/>
    </location>
</feature>
<evidence type="ECO:0000259" key="2">
    <source>
        <dbReference type="SMART" id="SM01272"/>
    </source>
</evidence>
<evidence type="ECO:0000256" key="1">
    <source>
        <dbReference type="SAM" id="MobiDB-lite"/>
    </source>
</evidence>
<feature type="compositionally biased region" description="Basic residues" evidence="1">
    <location>
        <begin position="751"/>
        <end position="761"/>
    </location>
</feature>
<dbReference type="InterPro" id="IPR045117">
    <property type="entry name" value="ATXN2-like"/>
</dbReference>
<feature type="compositionally biased region" description="Polar residues" evidence="1">
    <location>
        <begin position="191"/>
        <end position="207"/>
    </location>
</feature>
<dbReference type="GO" id="GO:0034063">
    <property type="term" value="P:stress granule assembly"/>
    <property type="evidence" value="ECO:0007669"/>
    <property type="project" value="TreeGrafter"/>
</dbReference>
<feature type="compositionally biased region" description="Basic and acidic residues" evidence="1">
    <location>
        <begin position="654"/>
        <end position="670"/>
    </location>
</feature>
<dbReference type="GO" id="GO:0003729">
    <property type="term" value="F:mRNA binding"/>
    <property type="evidence" value="ECO:0007669"/>
    <property type="project" value="TreeGrafter"/>
</dbReference>
<keyword evidence="4" id="KW-1185">Reference proteome</keyword>
<dbReference type="PANTHER" id="PTHR12854:SF7">
    <property type="entry name" value="ATAXIN-2 HOMOLOG"/>
    <property type="match status" value="1"/>
</dbReference>
<feature type="compositionally biased region" description="Polar residues" evidence="1">
    <location>
        <begin position="8"/>
        <end position="23"/>
    </location>
</feature>
<feature type="domain" description="LsmAD" evidence="2">
    <location>
        <begin position="122"/>
        <end position="193"/>
    </location>
</feature>
<feature type="compositionally biased region" description="Polar residues" evidence="1">
    <location>
        <begin position="596"/>
        <end position="607"/>
    </location>
</feature>
<feature type="compositionally biased region" description="Low complexity" evidence="1">
    <location>
        <begin position="416"/>
        <end position="441"/>
    </location>
</feature>
<evidence type="ECO:0000313" key="4">
    <source>
        <dbReference type="Proteomes" id="UP000750711"/>
    </source>
</evidence>
<proteinExistence type="predicted"/>
<dbReference type="Proteomes" id="UP000750711">
    <property type="component" value="Unassembled WGS sequence"/>
</dbReference>
<feature type="region of interest" description="Disordered" evidence="1">
    <location>
        <begin position="174"/>
        <end position="334"/>
    </location>
</feature>